<dbReference type="OrthoDB" id="10501725at2759"/>
<gene>
    <name evidence="1" type="ORF">ASPCAL14937</name>
</gene>
<dbReference type="AlphaFoldDB" id="A0A0U5GH53"/>
<reference evidence="2" key="1">
    <citation type="journal article" date="2016" name="Genome Announc.">
        <title>Draft genome sequences of fungus Aspergillus calidoustus.</title>
        <authorList>
            <person name="Horn F."/>
            <person name="Linde J."/>
            <person name="Mattern D.J."/>
            <person name="Walther G."/>
            <person name="Guthke R."/>
            <person name="Scherlach K."/>
            <person name="Martin K."/>
            <person name="Brakhage A.A."/>
            <person name="Petzke L."/>
            <person name="Valiante V."/>
        </authorList>
    </citation>
    <scope>NUCLEOTIDE SEQUENCE [LARGE SCALE GENOMIC DNA]</scope>
    <source>
        <strain evidence="2">SF006504</strain>
    </source>
</reference>
<sequence length="139" mass="16013">MAFYQFTPARWSKLLVERKKSEENTRALLQLLEQEVSCLGDTRDGSLQEAAHGRAALWAGHCRLLNRSKYLEEQLGLARRRLSVKQFELRAAHFRACEDRNNRPCHECRLVGDVDLAPCFQLGAVIQRTCKLPARRDHP</sequence>
<dbReference type="EMBL" id="CDMC01000033">
    <property type="protein sequence ID" value="CEL11842.1"/>
    <property type="molecule type" value="Genomic_DNA"/>
</dbReference>
<organism evidence="1 2">
    <name type="scientific">Aspergillus calidoustus</name>
    <dbReference type="NCBI Taxonomy" id="454130"/>
    <lineage>
        <taxon>Eukaryota</taxon>
        <taxon>Fungi</taxon>
        <taxon>Dikarya</taxon>
        <taxon>Ascomycota</taxon>
        <taxon>Pezizomycotina</taxon>
        <taxon>Eurotiomycetes</taxon>
        <taxon>Eurotiomycetidae</taxon>
        <taxon>Eurotiales</taxon>
        <taxon>Aspergillaceae</taxon>
        <taxon>Aspergillus</taxon>
        <taxon>Aspergillus subgen. Nidulantes</taxon>
    </lineage>
</organism>
<name>A0A0U5GH53_ASPCI</name>
<dbReference type="Proteomes" id="UP000054771">
    <property type="component" value="Unassembled WGS sequence"/>
</dbReference>
<keyword evidence="2" id="KW-1185">Reference proteome</keyword>
<accession>A0A0U5GH53</accession>
<protein>
    <submittedName>
        <fullName evidence="1">Uncharacterized protein</fullName>
    </submittedName>
</protein>
<evidence type="ECO:0000313" key="1">
    <source>
        <dbReference type="EMBL" id="CEL11842.1"/>
    </source>
</evidence>
<evidence type="ECO:0000313" key="2">
    <source>
        <dbReference type="Proteomes" id="UP000054771"/>
    </source>
</evidence>
<proteinExistence type="predicted"/>